<dbReference type="AlphaFoldDB" id="A0A6I6DDW3"/>
<name>A0A6I6DDW3_9FIRM</name>
<feature type="binding site" evidence="5 6">
    <location>
        <begin position="178"/>
        <end position="182"/>
    </location>
    <ligand>
        <name>ATP</name>
        <dbReference type="ChEBI" id="CHEBI:30616"/>
    </ligand>
</feature>
<evidence type="ECO:0000313" key="9">
    <source>
        <dbReference type="EMBL" id="QGU00745.1"/>
    </source>
</evidence>
<keyword evidence="10" id="KW-1185">Reference proteome</keyword>
<feature type="binding site" evidence="5 6">
    <location>
        <begin position="27"/>
        <end position="31"/>
    </location>
    <ligand>
        <name>ATP</name>
        <dbReference type="ChEBI" id="CHEBI:30616"/>
    </ligand>
</feature>
<evidence type="ECO:0000256" key="7">
    <source>
        <dbReference type="RuleBase" id="RU000505"/>
    </source>
</evidence>
<comment type="similarity">
    <text evidence="5 6 7">Belongs to the ATP:guanido phosphotransferase family.</text>
</comment>
<dbReference type="RefSeq" id="WP_156204496.1">
    <property type="nucleotide sequence ID" value="NZ_CP046457.1"/>
</dbReference>
<gene>
    <name evidence="5" type="primary">mcsB</name>
    <name evidence="9" type="ORF">SYNTR_2151</name>
</gene>
<dbReference type="EC" id="2.7.14.1" evidence="5"/>
<dbReference type="PROSITE" id="PS00112">
    <property type="entry name" value="PHOSPHAGEN_KINASE"/>
    <property type="match status" value="1"/>
</dbReference>
<dbReference type="GO" id="GO:0004111">
    <property type="term" value="F:creatine kinase activity"/>
    <property type="evidence" value="ECO:0007669"/>
    <property type="project" value="InterPro"/>
</dbReference>
<proteinExistence type="inferred from homology"/>
<dbReference type="CDD" id="cd07930">
    <property type="entry name" value="bacterial_phosphagen_kinase"/>
    <property type="match status" value="1"/>
</dbReference>
<dbReference type="Gene3D" id="3.30.590.10">
    <property type="entry name" value="Glutamine synthetase/guanido kinase, catalytic domain"/>
    <property type="match status" value="1"/>
</dbReference>
<evidence type="ECO:0000313" key="10">
    <source>
        <dbReference type="Proteomes" id="UP000426444"/>
    </source>
</evidence>
<evidence type="ECO:0000259" key="8">
    <source>
        <dbReference type="PROSITE" id="PS51510"/>
    </source>
</evidence>
<feature type="binding site" evidence="5 6">
    <location>
        <position position="92"/>
    </location>
    <ligand>
        <name>ATP</name>
        <dbReference type="ChEBI" id="CHEBI:30616"/>
    </ligand>
</feature>
<evidence type="ECO:0000256" key="4">
    <source>
        <dbReference type="ARBA" id="ARBA00022840"/>
    </source>
</evidence>
<comment type="activity regulation">
    <text evidence="5">Appears to be allosterically activated by the binding of pArg-containing polypeptides to the pArg-binding pocket localized in the C-terminal domain of McsB.</text>
</comment>
<dbReference type="Pfam" id="PF00217">
    <property type="entry name" value="ATP-gua_Ptrans"/>
    <property type="match status" value="1"/>
</dbReference>
<dbReference type="InterPro" id="IPR014746">
    <property type="entry name" value="Gln_synth/guanido_kin_cat_dom"/>
</dbReference>
<comment type="function">
    <text evidence="5">Catalyzes the specific phosphorylation of arginine residues in proteins.</text>
</comment>
<feature type="short sequence motif" description="RDXXRA motif of the pArg binding pocket involved in allosteric regulation" evidence="5">
    <location>
        <begin position="339"/>
        <end position="344"/>
    </location>
</feature>
<organism evidence="9 10">
    <name type="scientific">Candidatus Syntrophocurvum alkaliphilum</name>
    <dbReference type="NCBI Taxonomy" id="2293317"/>
    <lineage>
        <taxon>Bacteria</taxon>
        <taxon>Bacillati</taxon>
        <taxon>Bacillota</taxon>
        <taxon>Clostridia</taxon>
        <taxon>Eubacteriales</taxon>
        <taxon>Syntrophomonadaceae</taxon>
        <taxon>Candidatus Syntrophocurvum</taxon>
    </lineage>
</organism>
<evidence type="ECO:0000256" key="2">
    <source>
        <dbReference type="ARBA" id="ARBA00022741"/>
    </source>
</evidence>
<dbReference type="Proteomes" id="UP000426444">
    <property type="component" value="Chromosome"/>
</dbReference>
<dbReference type="InterPro" id="IPR022415">
    <property type="entry name" value="ATP-guanido_PTrfase_AS"/>
</dbReference>
<feature type="binding site" evidence="5 6">
    <location>
        <begin position="209"/>
        <end position="214"/>
    </location>
    <ligand>
        <name>ATP</name>
        <dbReference type="ChEBI" id="CHEBI:30616"/>
    </ligand>
</feature>
<comment type="catalytic activity">
    <reaction evidence="5">
        <text>L-arginyl-[protein] + ATP = N(omega)-phospho-L-arginyl-[protein] + ADP + H(+)</text>
        <dbReference type="Rhea" id="RHEA:43384"/>
        <dbReference type="Rhea" id="RHEA-COMP:10532"/>
        <dbReference type="Rhea" id="RHEA-COMP:10533"/>
        <dbReference type="ChEBI" id="CHEBI:15378"/>
        <dbReference type="ChEBI" id="CHEBI:29965"/>
        <dbReference type="ChEBI" id="CHEBI:30616"/>
        <dbReference type="ChEBI" id="CHEBI:83226"/>
        <dbReference type="ChEBI" id="CHEBI:456216"/>
        <dbReference type="EC" id="2.7.14.1"/>
    </reaction>
</comment>
<keyword evidence="3 5" id="KW-0418">Kinase</keyword>
<dbReference type="InterPro" id="IPR023660">
    <property type="entry name" value="Arg_Kinase"/>
</dbReference>
<dbReference type="GO" id="GO:0005524">
    <property type="term" value="F:ATP binding"/>
    <property type="evidence" value="ECO:0007669"/>
    <property type="project" value="UniProtKB-UniRule"/>
</dbReference>
<sequence length="357" mass="40302">MSISDLINSTFVRWMDSSDNKSDIVVSSRVRLARNLRLLPFPHVINEEKGKNLIDSLKKAVEGENKSSFIDFDLITFDQLPLLDRQVLMEKHLTSPNHIQHNTSHRGLLVNNDGSVAIMVNEEDHIRTQCLLPGLQLDESYKRVQTIDDQLEKSIDYAFDDRIGYLTSCPTNVGTGMRASVMLHLPALTIGGHINRIFHNIGQFGMIVRGIYGEGTEALGNFYQLSNQITLGQSEEEIAHHLTTVCKQIEEQEKVMREQLKGQMKHQLEDKIGRSYGILTNAKVISSSEALMLLSDVRLGVDLGIIGEINRFALNELIVAIRPAHLQKKAGMEMAESDRDLKRAEVIKEKLEYENTK</sequence>
<dbReference type="InterPro" id="IPR022414">
    <property type="entry name" value="ATP-guanido_PTrfase_cat"/>
</dbReference>
<evidence type="ECO:0000256" key="1">
    <source>
        <dbReference type="ARBA" id="ARBA00022679"/>
    </source>
</evidence>
<keyword evidence="2 5" id="KW-0547">Nucleotide-binding</keyword>
<keyword evidence="5" id="KW-0021">Allosteric enzyme</keyword>
<dbReference type="HAMAP" id="MF_00602">
    <property type="entry name" value="Prot_Arg_kinase"/>
    <property type="match status" value="1"/>
</dbReference>
<evidence type="ECO:0000256" key="5">
    <source>
        <dbReference type="HAMAP-Rule" id="MF_00602"/>
    </source>
</evidence>
<accession>A0A6I6DDW3</accession>
<dbReference type="SUPFAM" id="SSF55931">
    <property type="entry name" value="Glutamine synthetase/guanido kinase"/>
    <property type="match status" value="1"/>
</dbReference>
<dbReference type="EMBL" id="CP046457">
    <property type="protein sequence ID" value="QGU00745.1"/>
    <property type="molecule type" value="Genomic_DNA"/>
</dbReference>
<dbReference type="PANTHER" id="PTHR11547">
    <property type="entry name" value="ARGININE OR CREATINE KINASE"/>
    <property type="match status" value="1"/>
</dbReference>
<reference evidence="10" key="1">
    <citation type="journal article" date="2019" name="Microbiology">
        <title>Complete Genome Sequence of an Uncultured Bacterium of the Candidate Phylum Bipolaricaulota.</title>
        <authorList>
            <person name="Kadnikov V.V."/>
            <person name="Mardanov A.V."/>
            <person name="Beletsky A.V."/>
            <person name="Frank Y.A."/>
            <person name="Karnachuk O.V."/>
            <person name="Ravin N.V."/>
        </authorList>
    </citation>
    <scope>NUCLEOTIDE SEQUENCE [LARGE SCALE GENOMIC DNA]</scope>
</reference>
<dbReference type="NCBIfam" id="NF002194">
    <property type="entry name" value="PRK01059.1-4"/>
    <property type="match status" value="1"/>
</dbReference>
<evidence type="ECO:0000256" key="3">
    <source>
        <dbReference type="ARBA" id="ARBA00022777"/>
    </source>
</evidence>
<dbReference type="KEGG" id="salq:SYNTR_2151"/>
<dbReference type="GO" id="GO:0005615">
    <property type="term" value="C:extracellular space"/>
    <property type="evidence" value="ECO:0007669"/>
    <property type="project" value="TreeGrafter"/>
</dbReference>
<dbReference type="OrthoDB" id="9791353at2"/>
<dbReference type="GO" id="GO:0046314">
    <property type="term" value="P:phosphocreatine biosynthetic process"/>
    <property type="evidence" value="ECO:0007669"/>
    <property type="project" value="InterPro"/>
</dbReference>
<evidence type="ECO:0000256" key="6">
    <source>
        <dbReference type="PROSITE-ProRule" id="PRU00843"/>
    </source>
</evidence>
<dbReference type="GO" id="GO:1990424">
    <property type="term" value="F:protein arginine kinase activity"/>
    <property type="evidence" value="ECO:0007669"/>
    <property type="project" value="UniProtKB-EC"/>
</dbReference>
<keyword evidence="1 5" id="KW-0808">Transferase</keyword>
<keyword evidence="4 5" id="KW-0067">ATP-binding</keyword>
<dbReference type="PROSITE" id="PS51510">
    <property type="entry name" value="PHOSPHAGEN_KINASE_C"/>
    <property type="match status" value="1"/>
</dbReference>
<dbReference type="InterPro" id="IPR000749">
    <property type="entry name" value="ATP-guanido_PTrfase"/>
</dbReference>
<feature type="domain" description="Phosphagen kinase C-terminal" evidence="8">
    <location>
        <begin position="24"/>
        <end position="256"/>
    </location>
</feature>
<dbReference type="PANTHER" id="PTHR11547:SF38">
    <property type="entry name" value="ARGININE KINASE 1-RELATED"/>
    <property type="match status" value="1"/>
</dbReference>
<protein>
    <recommendedName>
        <fullName evidence="5">Protein-arginine kinase</fullName>
        <ecNumber evidence="5">2.7.14.1</ecNumber>
    </recommendedName>
</protein>
<feature type="binding site" evidence="5 6">
    <location>
        <position position="127"/>
    </location>
    <ligand>
        <name>ATP</name>
        <dbReference type="ChEBI" id="CHEBI:30616"/>
    </ligand>
</feature>